<sequence>MRELQNNEVEMISGGWTTSVNDTIEGTAWGLGDGLTTGIAIGGTATSSGGLGFGVIAQAVGGLLVGPLVGGIFGTLAGAIFGKDEVKATLAHYRENIHG</sequence>
<evidence type="ECO:0000313" key="3">
    <source>
        <dbReference type="Proteomes" id="UP001059610"/>
    </source>
</evidence>
<dbReference type="Pfam" id="PF19180">
    <property type="entry name" value="DUF5862"/>
    <property type="match status" value="1"/>
</dbReference>
<name>A0ABQ5LK52_9GAMM</name>
<dbReference type="EMBL" id="BRLJ01000003">
    <property type="protein sequence ID" value="GKX62918.1"/>
    <property type="molecule type" value="Genomic_DNA"/>
</dbReference>
<protein>
    <recommendedName>
        <fullName evidence="1">DUF5862 domain-containing protein</fullName>
    </recommendedName>
</protein>
<keyword evidence="3" id="KW-1185">Reference proteome</keyword>
<dbReference type="RefSeq" id="WP_047780106.1">
    <property type="nucleotide sequence ID" value="NZ_BRLJ01000003.1"/>
</dbReference>
<feature type="domain" description="DUF5862" evidence="1">
    <location>
        <begin position="26"/>
        <end position="94"/>
    </location>
</feature>
<comment type="caution">
    <text evidence="2">The sequence shown here is derived from an EMBL/GenBank/DDBJ whole genome shotgun (WGS) entry which is preliminary data.</text>
</comment>
<proteinExistence type="predicted"/>
<dbReference type="InterPro" id="IPR043847">
    <property type="entry name" value="DUF5862"/>
</dbReference>
<organism evidence="2 3">
    <name type="scientific">Pragia fontium</name>
    <dbReference type="NCBI Taxonomy" id="82985"/>
    <lineage>
        <taxon>Bacteria</taxon>
        <taxon>Pseudomonadati</taxon>
        <taxon>Pseudomonadota</taxon>
        <taxon>Gammaproteobacteria</taxon>
        <taxon>Enterobacterales</taxon>
        <taxon>Budviciaceae</taxon>
        <taxon>Pragia</taxon>
    </lineage>
</organism>
<reference evidence="2" key="1">
    <citation type="submission" date="2022-06" db="EMBL/GenBank/DDBJ databases">
        <title>Draft genome sequences of Pragia fontium str. JCM24417.</title>
        <authorList>
            <person name="Wakabayashi Y."/>
            <person name="Kojima K."/>
        </authorList>
    </citation>
    <scope>NUCLEOTIDE SEQUENCE</scope>
    <source>
        <strain evidence="2">JCM 24417</strain>
    </source>
</reference>
<gene>
    <name evidence="2" type="ORF">SOASR032_14870</name>
</gene>
<dbReference type="Proteomes" id="UP001059610">
    <property type="component" value="Unassembled WGS sequence"/>
</dbReference>
<evidence type="ECO:0000259" key="1">
    <source>
        <dbReference type="Pfam" id="PF19180"/>
    </source>
</evidence>
<evidence type="ECO:0000313" key="2">
    <source>
        <dbReference type="EMBL" id="GKX62918.1"/>
    </source>
</evidence>
<accession>A0ABQ5LK52</accession>